<accession>A0ACC2UR89</accession>
<dbReference type="EMBL" id="QTSX02000072">
    <property type="protein sequence ID" value="KAJ9089006.1"/>
    <property type="molecule type" value="Genomic_DNA"/>
</dbReference>
<keyword evidence="2" id="KW-1185">Reference proteome</keyword>
<protein>
    <submittedName>
        <fullName evidence="1">Uncharacterized protein</fullName>
    </submittedName>
</protein>
<comment type="caution">
    <text evidence="1">The sequence shown here is derived from an EMBL/GenBank/DDBJ whole genome shotgun (WGS) entry which is preliminary data.</text>
</comment>
<evidence type="ECO:0000313" key="1">
    <source>
        <dbReference type="EMBL" id="KAJ9089006.1"/>
    </source>
</evidence>
<dbReference type="Proteomes" id="UP001165960">
    <property type="component" value="Unassembled WGS sequence"/>
</dbReference>
<reference evidence="1" key="1">
    <citation type="submission" date="2022-04" db="EMBL/GenBank/DDBJ databases">
        <title>Genome of the entomopathogenic fungus Entomophthora muscae.</title>
        <authorList>
            <person name="Elya C."/>
            <person name="Lovett B.R."/>
            <person name="Lee E."/>
            <person name="Macias A.M."/>
            <person name="Hajek A.E."/>
            <person name="De Bivort B.L."/>
            <person name="Kasson M.T."/>
            <person name="De Fine Licht H.H."/>
            <person name="Stajich J.E."/>
        </authorList>
    </citation>
    <scope>NUCLEOTIDE SEQUENCE</scope>
    <source>
        <strain evidence="1">Berkeley</strain>
    </source>
</reference>
<sequence length="138" mass="15824">MGVTSTTHMAMGDTPITTTQWGEWKDTTHITEAADWIRLGFNKEQAQIWKEYWVLPMQAKILKGNITPVEAREWLHAGFEAPEIIIWRSTIPNACNARMYHTRGITPIEAARWCKGGIVATEAHYFDKGGWNHQKSRE</sequence>
<name>A0ACC2UR89_9FUNG</name>
<evidence type="ECO:0000313" key="2">
    <source>
        <dbReference type="Proteomes" id="UP001165960"/>
    </source>
</evidence>
<organism evidence="1 2">
    <name type="scientific">Entomophthora muscae</name>
    <dbReference type="NCBI Taxonomy" id="34485"/>
    <lineage>
        <taxon>Eukaryota</taxon>
        <taxon>Fungi</taxon>
        <taxon>Fungi incertae sedis</taxon>
        <taxon>Zoopagomycota</taxon>
        <taxon>Entomophthoromycotina</taxon>
        <taxon>Entomophthoromycetes</taxon>
        <taxon>Entomophthorales</taxon>
        <taxon>Entomophthoraceae</taxon>
        <taxon>Entomophthora</taxon>
    </lineage>
</organism>
<proteinExistence type="predicted"/>
<gene>
    <name evidence="1" type="ORF">DSO57_1017284</name>
</gene>